<sequence>MNIQNKLDPQLVLHRIHDLISRHEIERKLALAQTGEKQEVIESLLARQHQNDIHKALTHLHYADIADLLEGLPLEERLFIWNMVNSDIDGRVLLEVSPSVRESLLTHLKHDELIAISTQLTSDELADITPYLKPEDVHEIINALDEQARREYENAHLYLDSQIGSVMDFDFLKVRGDVSCKVVFRYLRRFEELPEHADKIFVVDEYNTLLGVLPIRKLLTSNTRDMVRDLMNPDVFTFHPTDDLEEVANAFERYDLITAPVLDNKHRLIGRITINEMVNVMRHAGAEDMLSLAGVSIMEELFSPVWQAFKSRCLWLMINLCTAFIASRVIGAFEESISKIVALAALMPIVAGIGGNAGNQTITMLVRAMGQQQFSWQQIRRLLIKELSIAMINGILWGSTLAVITTLLYHNAMLGFVMLMAMTLNLLLAAFMGVMIPAVMQKLNRDPALGSSVLITACTDSGGFFIFLGLASLMLL</sequence>
<dbReference type="Gene3D" id="1.10.357.20">
    <property type="entry name" value="SLC41 divalent cation transporters, integral membrane domain"/>
    <property type="match status" value="1"/>
</dbReference>
<dbReference type="InterPro" id="IPR006668">
    <property type="entry name" value="Mg_transptr_MgtE_intracell_dom"/>
</dbReference>
<dbReference type="SMART" id="SM00924">
    <property type="entry name" value="MgtE_N"/>
    <property type="match status" value="1"/>
</dbReference>
<protein>
    <recommendedName>
        <fullName evidence="9">Magnesium transporter MgtE</fullName>
    </recommendedName>
</protein>
<evidence type="ECO:0000256" key="6">
    <source>
        <dbReference type="ARBA" id="ARBA00022989"/>
    </source>
</evidence>
<dbReference type="InterPro" id="IPR006667">
    <property type="entry name" value="SLC41_membr_dom"/>
</dbReference>
<evidence type="ECO:0000259" key="10">
    <source>
        <dbReference type="PROSITE" id="PS51371"/>
    </source>
</evidence>
<feature type="domain" description="CBS" evidence="10">
    <location>
        <begin position="231"/>
        <end position="287"/>
    </location>
</feature>
<feature type="transmembrane region" description="Helical" evidence="9">
    <location>
        <begin position="345"/>
        <end position="366"/>
    </location>
</feature>
<keyword evidence="7 9" id="KW-0472">Membrane</keyword>
<dbReference type="EMBL" id="CP000513">
    <property type="protein sequence ID" value="ABQ14191.1"/>
    <property type="molecule type" value="Genomic_DNA"/>
</dbReference>
<dbReference type="SMART" id="SM00116">
    <property type="entry name" value="CBS"/>
    <property type="match status" value="1"/>
</dbReference>
<keyword evidence="5 9" id="KW-0460">Magnesium</keyword>
<dbReference type="Proteomes" id="UP000000248">
    <property type="component" value="Chromosome"/>
</dbReference>
<evidence type="ECO:0000256" key="8">
    <source>
        <dbReference type="PROSITE-ProRule" id="PRU00703"/>
    </source>
</evidence>
<feature type="transmembrane region" description="Helical" evidence="9">
    <location>
        <begin position="452"/>
        <end position="475"/>
    </location>
</feature>
<comment type="similarity">
    <text evidence="2 9">Belongs to the SLC41A transporter family.</text>
</comment>
<dbReference type="Gene3D" id="3.10.580.10">
    <property type="entry name" value="CBS-domain"/>
    <property type="match status" value="1"/>
</dbReference>
<feature type="transmembrane region" description="Helical" evidence="9">
    <location>
        <begin position="415"/>
        <end position="440"/>
    </location>
</feature>
<keyword evidence="9" id="KW-0479">Metal-binding</keyword>
<dbReference type="KEGG" id="dno:DNO_0796"/>
<evidence type="ECO:0000256" key="7">
    <source>
        <dbReference type="ARBA" id="ARBA00023136"/>
    </source>
</evidence>
<name>A5EUV1_DICNV</name>
<comment type="subunit">
    <text evidence="9">Homodimer.</text>
</comment>
<dbReference type="eggNOG" id="COG2239">
    <property type="taxonomic scope" value="Bacteria"/>
</dbReference>
<dbReference type="GO" id="GO:0046872">
    <property type="term" value="F:metal ion binding"/>
    <property type="evidence" value="ECO:0007669"/>
    <property type="project" value="UniProtKB-KW"/>
</dbReference>
<keyword evidence="3 9" id="KW-0813">Transport</keyword>
<feature type="transmembrane region" description="Helical" evidence="9">
    <location>
        <begin position="313"/>
        <end position="333"/>
    </location>
</feature>
<dbReference type="Pfam" id="PF00571">
    <property type="entry name" value="CBS"/>
    <property type="match status" value="1"/>
</dbReference>
<dbReference type="SUPFAM" id="SSF158791">
    <property type="entry name" value="MgtE N-terminal domain-like"/>
    <property type="match status" value="1"/>
</dbReference>
<dbReference type="PANTHER" id="PTHR43773:SF1">
    <property type="entry name" value="MAGNESIUM TRANSPORTER MGTE"/>
    <property type="match status" value="1"/>
</dbReference>
<evidence type="ECO:0000256" key="4">
    <source>
        <dbReference type="ARBA" id="ARBA00022692"/>
    </source>
</evidence>
<gene>
    <name evidence="11" type="primary">mgtE</name>
    <name evidence="11" type="ordered locus">DNO_0796</name>
</gene>
<dbReference type="SUPFAM" id="SSF54631">
    <property type="entry name" value="CBS-domain pair"/>
    <property type="match status" value="1"/>
</dbReference>
<evidence type="ECO:0000256" key="2">
    <source>
        <dbReference type="ARBA" id="ARBA00009749"/>
    </source>
</evidence>
<proteinExistence type="inferred from homology"/>
<accession>A5EUV1</accession>
<dbReference type="Gene3D" id="1.25.60.10">
    <property type="entry name" value="MgtE N-terminal domain-like"/>
    <property type="match status" value="1"/>
</dbReference>
<evidence type="ECO:0000256" key="3">
    <source>
        <dbReference type="ARBA" id="ARBA00022448"/>
    </source>
</evidence>
<dbReference type="SUPFAM" id="SSF161093">
    <property type="entry name" value="MgtE membrane domain-like"/>
    <property type="match status" value="1"/>
</dbReference>
<dbReference type="HOGENOM" id="CLU_037408_1_0_6"/>
<dbReference type="InterPro" id="IPR036739">
    <property type="entry name" value="SLC41_membr_dom_sf"/>
</dbReference>
<keyword evidence="4 9" id="KW-0812">Transmembrane</keyword>
<dbReference type="CDD" id="cd04606">
    <property type="entry name" value="CBS_pair_Mg_transporter"/>
    <property type="match status" value="1"/>
</dbReference>
<dbReference type="AlphaFoldDB" id="A5EUV1"/>
<dbReference type="InterPro" id="IPR038076">
    <property type="entry name" value="MgtE_N_sf"/>
</dbReference>
<evidence type="ECO:0000313" key="11">
    <source>
        <dbReference type="EMBL" id="ABQ14191.1"/>
    </source>
</evidence>
<keyword evidence="12" id="KW-1185">Reference proteome</keyword>
<evidence type="ECO:0000256" key="9">
    <source>
        <dbReference type="RuleBase" id="RU362011"/>
    </source>
</evidence>
<keyword evidence="8" id="KW-0129">CBS domain</keyword>
<keyword evidence="6 9" id="KW-1133">Transmembrane helix</keyword>
<dbReference type="Pfam" id="PF01769">
    <property type="entry name" value="MgtE"/>
    <property type="match status" value="1"/>
</dbReference>
<evidence type="ECO:0000256" key="5">
    <source>
        <dbReference type="ARBA" id="ARBA00022842"/>
    </source>
</evidence>
<dbReference type="GO" id="GO:0005886">
    <property type="term" value="C:plasma membrane"/>
    <property type="evidence" value="ECO:0007669"/>
    <property type="project" value="UniProtKB-SubCell"/>
</dbReference>
<organism evidence="11 12">
    <name type="scientific">Dichelobacter nodosus (strain VCS1703A)</name>
    <dbReference type="NCBI Taxonomy" id="246195"/>
    <lineage>
        <taxon>Bacteria</taxon>
        <taxon>Pseudomonadati</taxon>
        <taxon>Pseudomonadota</taxon>
        <taxon>Gammaproteobacteria</taxon>
        <taxon>Cardiobacteriales</taxon>
        <taxon>Cardiobacteriaceae</taxon>
        <taxon>Dichelobacter</taxon>
    </lineage>
</organism>
<dbReference type="NCBIfam" id="TIGR00400">
    <property type="entry name" value="mgtE"/>
    <property type="match status" value="1"/>
</dbReference>
<dbReference type="Pfam" id="PF03448">
    <property type="entry name" value="MgtE_N"/>
    <property type="match status" value="1"/>
</dbReference>
<dbReference type="STRING" id="246195.DNO_0796"/>
<dbReference type="PROSITE" id="PS51371">
    <property type="entry name" value="CBS"/>
    <property type="match status" value="1"/>
</dbReference>
<dbReference type="GO" id="GO:0015095">
    <property type="term" value="F:magnesium ion transmembrane transporter activity"/>
    <property type="evidence" value="ECO:0007669"/>
    <property type="project" value="UniProtKB-UniRule"/>
</dbReference>
<feature type="transmembrane region" description="Helical" evidence="9">
    <location>
        <begin position="387"/>
        <end position="409"/>
    </location>
</feature>
<evidence type="ECO:0000256" key="1">
    <source>
        <dbReference type="ARBA" id="ARBA00004141"/>
    </source>
</evidence>
<keyword evidence="9" id="KW-1003">Cell membrane</keyword>
<reference evidence="11 12" key="1">
    <citation type="journal article" date="2007" name="Nat. Biotechnol.">
        <title>Genome sequence and identification of candidate vaccine antigens from the animal pathogen Dichelobacter nodosus.</title>
        <authorList>
            <person name="Myers G.S."/>
            <person name="Parker D."/>
            <person name="Al-Hasani K."/>
            <person name="Kennan R.M."/>
            <person name="Seemann T."/>
            <person name="Ren Q."/>
            <person name="Badger J.H."/>
            <person name="Selengut J.D."/>
            <person name="Deboy R.T."/>
            <person name="Tettelin H."/>
            <person name="Boyce J.D."/>
            <person name="McCarl V.P."/>
            <person name="Han X."/>
            <person name="Nelson W.C."/>
            <person name="Madupu R."/>
            <person name="Mohamoud Y."/>
            <person name="Holley T."/>
            <person name="Fedorova N."/>
            <person name="Khouri H."/>
            <person name="Bottomley S.P."/>
            <person name="Whittington R.J."/>
            <person name="Adler B."/>
            <person name="Songer J.G."/>
            <person name="Rood J.I."/>
            <person name="Paulsen I.T."/>
        </authorList>
    </citation>
    <scope>NUCLEOTIDE SEQUENCE [LARGE SCALE GENOMIC DNA]</scope>
    <source>
        <strain evidence="11 12">VCS1703A</strain>
    </source>
</reference>
<comment type="subcellular location">
    <subcellularLocation>
        <location evidence="9">Cell membrane</location>
        <topology evidence="9">Multi-pass membrane protein</topology>
    </subcellularLocation>
    <subcellularLocation>
        <location evidence="1">Membrane</location>
        <topology evidence="1">Multi-pass membrane protein</topology>
    </subcellularLocation>
</comment>
<dbReference type="PANTHER" id="PTHR43773">
    <property type="entry name" value="MAGNESIUM TRANSPORTER MGTE"/>
    <property type="match status" value="1"/>
</dbReference>
<dbReference type="RefSeq" id="WP_012031120.1">
    <property type="nucleotide sequence ID" value="NC_009446.1"/>
</dbReference>
<dbReference type="OrthoDB" id="9790355at2"/>
<dbReference type="InterPro" id="IPR046342">
    <property type="entry name" value="CBS_dom_sf"/>
</dbReference>
<evidence type="ECO:0000313" key="12">
    <source>
        <dbReference type="Proteomes" id="UP000000248"/>
    </source>
</evidence>
<dbReference type="InterPro" id="IPR006669">
    <property type="entry name" value="MgtE_transporter"/>
</dbReference>
<comment type="function">
    <text evidence="9">Acts as a magnesium transporter.</text>
</comment>
<dbReference type="InterPro" id="IPR000644">
    <property type="entry name" value="CBS_dom"/>
</dbReference>